<keyword evidence="3" id="KW-1185">Reference proteome</keyword>
<reference evidence="2 3" key="1">
    <citation type="journal article" date="2019" name="Int. J. Syst. Evol. Microbiol.">
        <title>The Global Catalogue of Microorganisms (GCM) 10K type strain sequencing project: providing services to taxonomists for standard genome sequencing and annotation.</title>
        <authorList>
            <consortium name="The Broad Institute Genomics Platform"/>
            <consortium name="The Broad Institute Genome Sequencing Center for Infectious Disease"/>
            <person name="Wu L."/>
            <person name="Ma J."/>
        </authorList>
    </citation>
    <scope>NUCLEOTIDE SEQUENCE [LARGE SCALE GENOMIC DNA]</scope>
    <source>
        <strain evidence="2 3">DT72</strain>
    </source>
</reference>
<dbReference type="Proteomes" id="UP001596407">
    <property type="component" value="Unassembled WGS sequence"/>
</dbReference>
<organism evidence="2 3">
    <name type="scientific">Halorussus caseinilyticus</name>
    <dbReference type="NCBI Taxonomy" id="3034025"/>
    <lineage>
        <taxon>Archaea</taxon>
        <taxon>Methanobacteriati</taxon>
        <taxon>Methanobacteriota</taxon>
        <taxon>Stenosarchaea group</taxon>
        <taxon>Halobacteria</taxon>
        <taxon>Halobacteriales</taxon>
        <taxon>Haladaptataceae</taxon>
        <taxon>Halorussus</taxon>
    </lineage>
</organism>
<dbReference type="GeneID" id="79302597"/>
<dbReference type="AlphaFoldDB" id="A0ABD5WJG4"/>
<sequence>MLSRPSTDLPLAALSLAVLLVAAGCLGSASAPFATTDAPMDDAATAASSSTPTTTTESTATTTETPCSPDTD</sequence>
<protein>
    <submittedName>
        <fullName evidence="2">Uncharacterized protein</fullName>
    </submittedName>
</protein>
<dbReference type="PROSITE" id="PS51257">
    <property type="entry name" value="PROKAR_LIPOPROTEIN"/>
    <property type="match status" value="1"/>
</dbReference>
<evidence type="ECO:0000256" key="1">
    <source>
        <dbReference type="SAM" id="MobiDB-lite"/>
    </source>
</evidence>
<accession>A0ABD5WJG4</accession>
<gene>
    <name evidence="2" type="ORF">ACFQJ6_12035</name>
</gene>
<evidence type="ECO:0000313" key="3">
    <source>
        <dbReference type="Proteomes" id="UP001596407"/>
    </source>
</evidence>
<feature type="region of interest" description="Disordered" evidence="1">
    <location>
        <begin position="32"/>
        <end position="72"/>
    </location>
</feature>
<comment type="caution">
    <text evidence="2">The sequence shown here is derived from an EMBL/GenBank/DDBJ whole genome shotgun (WGS) entry which is preliminary data.</text>
</comment>
<dbReference type="EMBL" id="JBHSZH010000005">
    <property type="protein sequence ID" value="MFC7080727.1"/>
    <property type="molecule type" value="Genomic_DNA"/>
</dbReference>
<name>A0ABD5WJG4_9EURY</name>
<evidence type="ECO:0000313" key="2">
    <source>
        <dbReference type="EMBL" id="MFC7080727.1"/>
    </source>
</evidence>
<dbReference type="RefSeq" id="WP_276281400.1">
    <property type="nucleotide sequence ID" value="NZ_CP119809.1"/>
</dbReference>
<proteinExistence type="predicted"/>